<feature type="region of interest" description="Disordered" evidence="1">
    <location>
        <begin position="622"/>
        <end position="641"/>
    </location>
</feature>
<dbReference type="EMBL" id="PRFA01000163">
    <property type="protein sequence ID" value="PWU85411.1"/>
    <property type="molecule type" value="Genomic_DNA"/>
</dbReference>
<dbReference type="VEuPathDB" id="TriTrypDB:TCSYLVIO_001914"/>
<protein>
    <recommendedName>
        <fullName evidence="2">FHA domain-containing protein</fullName>
    </recommendedName>
</protein>
<evidence type="ECO:0000256" key="1">
    <source>
        <dbReference type="SAM" id="MobiDB-lite"/>
    </source>
</evidence>
<gene>
    <name evidence="3" type="ORF">C4B63_163g29</name>
</gene>
<evidence type="ECO:0000259" key="2">
    <source>
        <dbReference type="PROSITE" id="PS50006"/>
    </source>
</evidence>
<dbReference type="PROSITE" id="PS50006">
    <property type="entry name" value="FHA_DOMAIN"/>
    <property type="match status" value="1"/>
</dbReference>
<dbReference type="VEuPathDB" id="TriTrypDB:TCDM_01927"/>
<dbReference type="VEuPathDB" id="TriTrypDB:TcBrA4_0087630"/>
<dbReference type="VEuPathDB" id="TriTrypDB:BCY84_16390"/>
<dbReference type="SUPFAM" id="SSF49879">
    <property type="entry name" value="SMAD/FHA domain"/>
    <property type="match status" value="1"/>
</dbReference>
<accession>A0A2V2UMV9</accession>
<feature type="domain" description="FHA" evidence="2">
    <location>
        <begin position="182"/>
        <end position="260"/>
    </location>
</feature>
<dbReference type="VEuPathDB" id="TriTrypDB:TcCLB.508173.219"/>
<evidence type="ECO:0000313" key="4">
    <source>
        <dbReference type="Proteomes" id="UP000246121"/>
    </source>
</evidence>
<dbReference type="VEuPathDB" id="TriTrypDB:TcG_06620"/>
<dbReference type="InterPro" id="IPR000253">
    <property type="entry name" value="FHA_dom"/>
</dbReference>
<sequence>MLQATFTSFVASLPNCGVAENKENTVDYDEDDRATILACDEGSDAETCSTHTALLSDDYDDTADALCGAKDGAASDAEVPHCGGSQPPRSVSNALNKHPRASVPFLEVCLVPSTTPLRPEGTERELTEFETVGFPQLCTYWEMCECAERSRGVRQFLIPAKDEVWWGSAAAPPPSARLTCVYQVGRSDIPAAVGGLNVPQSRCSVSRVHCEVRLHFRLMTNPLAQDHNATAPSGPIYSWNSFDVVDCSSSNGTFYHAVRLLPSHRYTFSVKNGVGSVELMLGDHYRLRIQADGIPSVASEEIPTGHHGATKLLEKFDAEVQWTFSPIIRVARRVPSQSRRPPKKPVAVAKSRSRAKYRKQVSFKSDVEPFIQPPCGGAELESNGKLRIVTTGLRLTSAKETKLRRLGIVMNPPRSEFGRAKVLVIDGPLMRSVKLLTALPFVEHIVDRAWLDAVLALPLKISSETTTSTTTRLMDFASFPYSERRTRRSIETVNAFSLQELIQVPACQRQALFAGQLFWVHPEAEPQDPPDNDLKYVILASGGALTKDASCATVAVMPQVNVTSSMWGQAYSCPQEPLCIFIVPNDLFCAVLQQRRLTTSTVRCPVGVSVLPPSPTTAMLREKRCLSSPRESTKKSKSRRK</sequence>
<comment type="caution">
    <text evidence="3">The sequence shown here is derived from an EMBL/GenBank/DDBJ whole genome shotgun (WGS) entry which is preliminary data.</text>
</comment>
<proteinExistence type="predicted"/>
<dbReference type="InterPro" id="IPR008984">
    <property type="entry name" value="SMAD_FHA_dom_sf"/>
</dbReference>
<dbReference type="AlphaFoldDB" id="A0A2V2UMV9"/>
<reference evidence="3 4" key="1">
    <citation type="journal article" date="2018" name="Microb. Genom.">
        <title>Expanding an expanded genome: long-read sequencing of Trypanosoma cruzi.</title>
        <authorList>
            <person name="Berna L."/>
            <person name="Rodriguez M."/>
            <person name="Chiribao M.L."/>
            <person name="Parodi-Talice A."/>
            <person name="Pita S."/>
            <person name="Rijo G."/>
            <person name="Alvarez-Valin F."/>
            <person name="Robello C."/>
        </authorList>
    </citation>
    <scope>NUCLEOTIDE SEQUENCE [LARGE SCALE GENOMIC DNA]</scope>
    <source>
        <strain evidence="3 4">Dm28c</strain>
    </source>
</reference>
<evidence type="ECO:0000313" key="3">
    <source>
        <dbReference type="EMBL" id="PWU85411.1"/>
    </source>
</evidence>
<dbReference type="VEuPathDB" id="TriTrypDB:C4B63_163g29"/>
<dbReference type="VEuPathDB" id="TriTrypDB:ECC02_008650"/>
<organism evidence="3 4">
    <name type="scientific">Trypanosoma cruzi</name>
    <dbReference type="NCBI Taxonomy" id="5693"/>
    <lineage>
        <taxon>Eukaryota</taxon>
        <taxon>Discoba</taxon>
        <taxon>Euglenozoa</taxon>
        <taxon>Kinetoplastea</taxon>
        <taxon>Metakinetoplastina</taxon>
        <taxon>Trypanosomatida</taxon>
        <taxon>Trypanosomatidae</taxon>
        <taxon>Trypanosoma</taxon>
        <taxon>Schizotrypanum</taxon>
    </lineage>
</organism>
<dbReference type="VEuPathDB" id="TriTrypDB:C3747_54g235"/>
<dbReference type="VEuPathDB" id="TriTrypDB:Tc_MARK_697"/>
<dbReference type="VEuPathDB" id="TriTrypDB:TcCL_NonESM05568"/>
<dbReference type="VEuPathDB" id="TriTrypDB:TcYC6_0045490"/>
<name>A0A2V2UMV9_TRYCR</name>
<dbReference type="Proteomes" id="UP000246121">
    <property type="component" value="Unassembled WGS sequence"/>
</dbReference>